<accession>A0A495PLC5</accession>
<dbReference type="GO" id="GO:0035556">
    <property type="term" value="P:intracellular signal transduction"/>
    <property type="evidence" value="ECO:0007669"/>
    <property type="project" value="InterPro"/>
</dbReference>
<dbReference type="PANTHER" id="PTHR43081:SF19">
    <property type="entry name" value="PH-SENSITIVE ADENYLATE CYCLASE RV1264"/>
    <property type="match status" value="1"/>
</dbReference>
<proteinExistence type="predicted"/>
<feature type="transmembrane region" description="Helical" evidence="1">
    <location>
        <begin position="26"/>
        <end position="50"/>
    </location>
</feature>
<dbReference type="CDD" id="cd07302">
    <property type="entry name" value="CHD"/>
    <property type="match status" value="1"/>
</dbReference>
<dbReference type="Gene3D" id="3.30.70.1230">
    <property type="entry name" value="Nucleotide cyclase"/>
    <property type="match status" value="1"/>
</dbReference>
<gene>
    <name evidence="3" type="ORF">BC962_2258</name>
</gene>
<evidence type="ECO:0000313" key="4">
    <source>
        <dbReference type="Proteomes" id="UP000276282"/>
    </source>
</evidence>
<dbReference type="GO" id="GO:0006171">
    <property type="term" value="P:cAMP biosynthetic process"/>
    <property type="evidence" value="ECO:0007669"/>
    <property type="project" value="TreeGrafter"/>
</dbReference>
<dbReference type="InterPro" id="IPR050697">
    <property type="entry name" value="Adenylyl/Guanylyl_Cyclase_3/4"/>
</dbReference>
<dbReference type="RefSeq" id="WP_121346100.1">
    <property type="nucleotide sequence ID" value="NZ_RBLG01000003.1"/>
</dbReference>
<protein>
    <submittedName>
        <fullName evidence="3">Adenylate cyclase</fullName>
    </submittedName>
</protein>
<feature type="transmembrane region" description="Helical" evidence="1">
    <location>
        <begin position="152"/>
        <end position="172"/>
    </location>
</feature>
<name>A0A495PLC5_9FLAO</name>
<evidence type="ECO:0000256" key="1">
    <source>
        <dbReference type="SAM" id="Phobius"/>
    </source>
</evidence>
<keyword evidence="1" id="KW-1133">Transmembrane helix</keyword>
<evidence type="ECO:0000313" key="3">
    <source>
        <dbReference type="EMBL" id="RKS50495.1"/>
    </source>
</evidence>
<dbReference type="GO" id="GO:0004016">
    <property type="term" value="F:adenylate cyclase activity"/>
    <property type="evidence" value="ECO:0007669"/>
    <property type="project" value="UniProtKB-ARBA"/>
</dbReference>
<sequence>MKQNYNIDFIYLIHSNPLLSKILKYIVFWIASYSLLMFIAHQNLLAMYSVIGQKLEINQGLPVGDPPVKFTVLIGVIFGTSLALLDHLLTKIYHRNHSLGLNILAGGLIYFCLLAGLVIAIRSASEVFSNYFIEKNSLSAIILEESGERIEYILLIYTFLMTLVISFFNQIASKFGPGYLWYMILGTFRFPREQERVFMFLDLNSSTRLAEELGHLKYSSLIQHSFLDINRIVREYHAEIYQYVGDEIVISWPLQKFQGNSPIGFLFSVQDQLNSREDFYYKQFGEVPTFKAGIHMGMVSVIEVGDVKRELAYHGDTLNVASRLENLCKSYDSSLLISGEVKNSIQDQNRYHTTFLGQKNLEGRESPLEVFSVRRHTNKYKNLDK</sequence>
<dbReference type="SUPFAM" id="SSF55073">
    <property type="entry name" value="Nucleotide cyclase"/>
    <property type="match status" value="1"/>
</dbReference>
<dbReference type="Proteomes" id="UP000276282">
    <property type="component" value="Unassembled WGS sequence"/>
</dbReference>
<comment type="caution">
    <text evidence="3">The sequence shown here is derived from an EMBL/GenBank/DDBJ whole genome shotgun (WGS) entry which is preliminary data.</text>
</comment>
<organism evidence="3 4">
    <name type="scientific">Gillisia mitskevichiae</name>
    <dbReference type="NCBI Taxonomy" id="270921"/>
    <lineage>
        <taxon>Bacteria</taxon>
        <taxon>Pseudomonadati</taxon>
        <taxon>Bacteroidota</taxon>
        <taxon>Flavobacteriia</taxon>
        <taxon>Flavobacteriales</taxon>
        <taxon>Flavobacteriaceae</taxon>
        <taxon>Gillisia</taxon>
    </lineage>
</organism>
<dbReference type="Pfam" id="PF00211">
    <property type="entry name" value="Guanylate_cyc"/>
    <property type="match status" value="1"/>
</dbReference>
<dbReference type="EMBL" id="RBLG01000003">
    <property type="protein sequence ID" value="RKS50495.1"/>
    <property type="molecule type" value="Genomic_DNA"/>
</dbReference>
<dbReference type="PROSITE" id="PS50125">
    <property type="entry name" value="GUANYLATE_CYCLASE_2"/>
    <property type="match status" value="1"/>
</dbReference>
<dbReference type="InterPro" id="IPR001054">
    <property type="entry name" value="A/G_cyclase"/>
</dbReference>
<dbReference type="AlphaFoldDB" id="A0A495PLC5"/>
<feature type="domain" description="Guanylate cyclase" evidence="2">
    <location>
        <begin position="197"/>
        <end position="325"/>
    </location>
</feature>
<evidence type="ECO:0000259" key="2">
    <source>
        <dbReference type="PROSITE" id="PS50125"/>
    </source>
</evidence>
<keyword evidence="4" id="KW-1185">Reference proteome</keyword>
<keyword evidence="1" id="KW-0472">Membrane</keyword>
<dbReference type="OrthoDB" id="9768499at2"/>
<dbReference type="PANTHER" id="PTHR43081">
    <property type="entry name" value="ADENYLATE CYCLASE, TERMINAL-DIFFERENTIATION SPECIFIC-RELATED"/>
    <property type="match status" value="1"/>
</dbReference>
<dbReference type="InterPro" id="IPR029787">
    <property type="entry name" value="Nucleotide_cyclase"/>
</dbReference>
<feature type="transmembrane region" description="Helical" evidence="1">
    <location>
        <begin position="70"/>
        <end position="89"/>
    </location>
</feature>
<feature type="transmembrane region" description="Helical" evidence="1">
    <location>
        <begin position="101"/>
        <end position="121"/>
    </location>
</feature>
<keyword evidence="1" id="KW-0812">Transmembrane</keyword>
<reference evidence="3 4" key="1">
    <citation type="submission" date="2018-10" db="EMBL/GenBank/DDBJ databases">
        <title>Genomic Encyclopedia of Archaeal and Bacterial Type Strains, Phase II (KMG-II): from individual species to whole genera.</title>
        <authorList>
            <person name="Goeker M."/>
        </authorList>
    </citation>
    <scope>NUCLEOTIDE SEQUENCE [LARGE SCALE GENOMIC DNA]</scope>
    <source>
        <strain evidence="3 4">DSM 19839</strain>
    </source>
</reference>